<sequence>MKLSNLKVLLSISPFWSAPNGSTLGFEDLFHRLAKHWKETISLQCIFHINHTLRTKASKPVLISQILLCIKLEVTCHRARLPEFYGFVRHGSRYYTFTGLPVKKMARKDLAEIWMLQAEQTRIAKHRQHEFDRLQSMALQEKVLCRVCFERDITIMLLCVNIESFAACAPRDVNTARYAEVTSGIACPCMMYRYGVVARLGGGIELLVVASVEVPAARTSASGNVHVQLECEMVRTQAGKGLHIHILELR</sequence>
<reference evidence="1 2" key="1">
    <citation type="journal article" date="2011" name="Science">
        <title>The Selaginella genome identifies genetic changes associated with the evolution of vascular plants.</title>
        <authorList>
            <person name="Banks J.A."/>
            <person name="Nishiyama T."/>
            <person name="Hasebe M."/>
            <person name="Bowman J.L."/>
            <person name="Gribskov M."/>
            <person name="dePamphilis C."/>
            <person name="Albert V.A."/>
            <person name="Aono N."/>
            <person name="Aoyama T."/>
            <person name="Ambrose B.A."/>
            <person name="Ashton N.W."/>
            <person name="Axtell M.J."/>
            <person name="Barker E."/>
            <person name="Barker M.S."/>
            <person name="Bennetzen J.L."/>
            <person name="Bonawitz N.D."/>
            <person name="Chapple C."/>
            <person name="Cheng C."/>
            <person name="Correa L.G."/>
            <person name="Dacre M."/>
            <person name="DeBarry J."/>
            <person name="Dreyer I."/>
            <person name="Elias M."/>
            <person name="Engstrom E.M."/>
            <person name="Estelle M."/>
            <person name="Feng L."/>
            <person name="Finet C."/>
            <person name="Floyd S.K."/>
            <person name="Frommer W.B."/>
            <person name="Fujita T."/>
            <person name="Gramzow L."/>
            <person name="Gutensohn M."/>
            <person name="Harholt J."/>
            <person name="Hattori M."/>
            <person name="Heyl A."/>
            <person name="Hirai T."/>
            <person name="Hiwatashi Y."/>
            <person name="Ishikawa M."/>
            <person name="Iwata M."/>
            <person name="Karol K.G."/>
            <person name="Koehler B."/>
            <person name="Kolukisaoglu U."/>
            <person name="Kubo M."/>
            <person name="Kurata T."/>
            <person name="Lalonde S."/>
            <person name="Li K."/>
            <person name="Li Y."/>
            <person name="Litt A."/>
            <person name="Lyons E."/>
            <person name="Manning G."/>
            <person name="Maruyama T."/>
            <person name="Michael T.P."/>
            <person name="Mikami K."/>
            <person name="Miyazaki S."/>
            <person name="Morinaga S."/>
            <person name="Murata T."/>
            <person name="Mueller-Roeber B."/>
            <person name="Nelson D.R."/>
            <person name="Obara M."/>
            <person name="Oguri Y."/>
            <person name="Olmstead R.G."/>
            <person name="Onodera N."/>
            <person name="Petersen B.L."/>
            <person name="Pils B."/>
            <person name="Prigge M."/>
            <person name="Rensing S.A."/>
            <person name="Riano-Pachon D.M."/>
            <person name="Roberts A.W."/>
            <person name="Sato Y."/>
            <person name="Scheller H.V."/>
            <person name="Schulz B."/>
            <person name="Schulz C."/>
            <person name="Shakirov E.V."/>
            <person name="Shibagaki N."/>
            <person name="Shinohara N."/>
            <person name="Shippen D.E."/>
            <person name="Soerensen I."/>
            <person name="Sotooka R."/>
            <person name="Sugimoto N."/>
            <person name="Sugita M."/>
            <person name="Sumikawa N."/>
            <person name="Tanurdzic M."/>
            <person name="Theissen G."/>
            <person name="Ulvskov P."/>
            <person name="Wakazuki S."/>
            <person name="Weng J.K."/>
            <person name="Willats W.W."/>
            <person name="Wipf D."/>
            <person name="Wolf P.G."/>
            <person name="Yang L."/>
            <person name="Zimmer A.D."/>
            <person name="Zhu Q."/>
            <person name="Mitros T."/>
            <person name="Hellsten U."/>
            <person name="Loque D."/>
            <person name="Otillar R."/>
            <person name="Salamov A."/>
            <person name="Schmutz J."/>
            <person name="Shapiro H."/>
            <person name="Lindquist E."/>
            <person name="Lucas S."/>
            <person name="Rokhsar D."/>
            <person name="Grigoriev I.V."/>
        </authorList>
    </citation>
    <scope>NUCLEOTIDE SEQUENCE [LARGE SCALE GENOMIC DNA]</scope>
</reference>
<dbReference type="AlphaFoldDB" id="D8TAX0"/>
<accession>D8TAX0</accession>
<evidence type="ECO:0000313" key="1">
    <source>
        <dbReference type="EMBL" id="EFJ06199.1"/>
    </source>
</evidence>
<dbReference type="HOGENOM" id="CLU_1112901_0_0_1"/>
<proteinExistence type="predicted"/>
<dbReference type="Proteomes" id="UP000001514">
    <property type="component" value="Unassembled WGS sequence"/>
</dbReference>
<dbReference type="PANTHER" id="PTHR46859:SF6">
    <property type="entry name" value="TRANSMEMBRANE FRAGILE-X-F-ASSOCIATED PROTEIN"/>
    <property type="match status" value="1"/>
</dbReference>
<organism evidence="2">
    <name type="scientific">Selaginella moellendorffii</name>
    <name type="common">Spikemoss</name>
    <dbReference type="NCBI Taxonomy" id="88036"/>
    <lineage>
        <taxon>Eukaryota</taxon>
        <taxon>Viridiplantae</taxon>
        <taxon>Streptophyta</taxon>
        <taxon>Embryophyta</taxon>
        <taxon>Tracheophyta</taxon>
        <taxon>Lycopodiopsida</taxon>
        <taxon>Selaginellales</taxon>
        <taxon>Selaginellaceae</taxon>
        <taxon>Selaginella</taxon>
    </lineage>
</organism>
<dbReference type="Gramene" id="EFJ06199">
    <property type="protein sequence ID" value="EFJ06199"/>
    <property type="gene ID" value="SELMODRAFT_430906"/>
</dbReference>
<dbReference type="KEGG" id="smo:SELMODRAFT_430906"/>
<gene>
    <name evidence="1" type="ORF">SELMODRAFT_430906</name>
</gene>
<protein>
    <submittedName>
        <fullName evidence="1">Uncharacterized protein</fullName>
    </submittedName>
</protein>
<evidence type="ECO:0000313" key="2">
    <source>
        <dbReference type="Proteomes" id="UP000001514"/>
    </source>
</evidence>
<keyword evidence="2" id="KW-1185">Reference proteome</keyword>
<dbReference type="PANTHER" id="PTHR46859">
    <property type="entry name" value="TRANSMEMBRANE FRAGILE-X-F-ASSOCIATED PROTEIN"/>
    <property type="match status" value="1"/>
</dbReference>
<dbReference type="InParanoid" id="D8TAX0"/>
<name>D8TAX0_SELML</name>
<dbReference type="STRING" id="88036.D8TAX0"/>
<dbReference type="EMBL" id="GL377705">
    <property type="protein sequence ID" value="EFJ06199.1"/>
    <property type="molecule type" value="Genomic_DNA"/>
</dbReference>